<dbReference type="eggNOG" id="KOG4288">
    <property type="taxonomic scope" value="Eukaryota"/>
</dbReference>
<feature type="domain" description="NAD-dependent epimerase/dehydratase" evidence="1">
    <location>
        <begin position="6"/>
        <end position="112"/>
    </location>
</feature>
<dbReference type="Proteomes" id="UP000014254">
    <property type="component" value="Unassembled WGS sequence"/>
</dbReference>
<evidence type="ECO:0000259" key="1">
    <source>
        <dbReference type="Pfam" id="PF01370"/>
    </source>
</evidence>
<dbReference type="OMA" id="TREVNWI"/>
<sequence>MTVSSILITGGTSLVAAALIRQTHSQSNAKPVVALSRSALPEASASRVHYVRGSVFDTDCLNSVLRGNPNVVHTVGAFLDDNNESAGTLYEHINCDSSIVVACAMADKFDVNNDLSHQRRALVYFSVAEGFPDFIFDQDFVNSKREAEAALLGIEFRNRVRVVIFRPGLIYSFHQRFGILPLAFGLYVIGSMMRPLRSYIPRNLHFLTDLPIQDDDIANAVFEAVDNKAVEGVCDGDRIRLLARAWKTKKTRANLLLHG</sequence>
<dbReference type="InterPro" id="IPR036291">
    <property type="entry name" value="NAD(P)-bd_dom_sf"/>
</dbReference>
<evidence type="ECO:0000313" key="3">
    <source>
        <dbReference type="Proteomes" id="UP000014254"/>
    </source>
</evidence>
<dbReference type="STRING" id="1220926.S2JXJ4"/>
<proteinExistence type="predicted"/>
<accession>S2JXJ4</accession>
<dbReference type="GO" id="GO:0044877">
    <property type="term" value="F:protein-containing complex binding"/>
    <property type="evidence" value="ECO:0007669"/>
    <property type="project" value="TreeGrafter"/>
</dbReference>
<name>S2JXJ4_MUCC1</name>
<reference evidence="3" key="1">
    <citation type="submission" date="2013-05" db="EMBL/GenBank/DDBJ databases">
        <title>The Genome sequence of Mucor circinelloides f. circinelloides 1006PhL.</title>
        <authorList>
            <consortium name="The Broad Institute Genomics Platform"/>
            <person name="Cuomo C."/>
            <person name="Earl A."/>
            <person name="Findley K."/>
            <person name="Lee S.C."/>
            <person name="Walker B."/>
            <person name="Young S."/>
            <person name="Zeng Q."/>
            <person name="Gargeya S."/>
            <person name="Fitzgerald M."/>
            <person name="Haas B."/>
            <person name="Abouelleil A."/>
            <person name="Allen A.W."/>
            <person name="Alvarado L."/>
            <person name="Arachchi H.M."/>
            <person name="Berlin A.M."/>
            <person name="Chapman S.B."/>
            <person name="Gainer-Dewar J."/>
            <person name="Goldberg J."/>
            <person name="Griggs A."/>
            <person name="Gujja S."/>
            <person name="Hansen M."/>
            <person name="Howarth C."/>
            <person name="Imamovic A."/>
            <person name="Ireland A."/>
            <person name="Larimer J."/>
            <person name="McCowan C."/>
            <person name="Murphy C."/>
            <person name="Pearson M."/>
            <person name="Poon T.W."/>
            <person name="Priest M."/>
            <person name="Roberts A."/>
            <person name="Saif S."/>
            <person name="Shea T."/>
            <person name="Sisk P."/>
            <person name="Sykes S."/>
            <person name="Wortman J."/>
            <person name="Nusbaum C."/>
            <person name="Birren B."/>
        </authorList>
    </citation>
    <scope>NUCLEOTIDE SEQUENCE [LARGE SCALE GENOMIC DNA]</scope>
    <source>
        <strain evidence="3">1006PhL</strain>
    </source>
</reference>
<dbReference type="AlphaFoldDB" id="S2JXJ4"/>
<dbReference type="InterPro" id="IPR051207">
    <property type="entry name" value="ComplexI_NDUFA9_subunit"/>
</dbReference>
<dbReference type="EMBL" id="KE124035">
    <property type="protein sequence ID" value="EPB84565.1"/>
    <property type="molecule type" value="Genomic_DNA"/>
</dbReference>
<dbReference type="PANTHER" id="PTHR12126:SF16">
    <property type="entry name" value="MIOREX COMPLEX COMPONENT 2"/>
    <property type="match status" value="1"/>
</dbReference>
<gene>
    <name evidence="2" type="ORF">HMPREF1544_08660</name>
</gene>
<protein>
    <recommendedName>
        <fullName evidence="1">NAD-dependent epimerase/dehydratase domain-containing protein</fullName>
    </recommendedName>
</protein>
<dbReference type="OrthoDB" id="2240860at2759"/>
<keyword evidence="3" id="KW-1185">Reference proteome</keyword>
<dbReference type="InParanoid" id="S2JXJ4"/>
<dbReference type="InterPro" id="IPR001509">
    <property type="entry name" value="Epimerase_deHydtase"/>
</dbReference>
<organism evidence="2 3">
    <name type="scientific">Mucor circinelloides f. circinelloides (strain 1006PhL)</name>
    <name type="common">Mucormycosis agent</name>
    <name type="synonym">Calyptromyces circinelloides</name>
    <dbReference type="NCBI Taxonomy" id="1220926"/>
    <lineage>
        <taxon>Eukaryota</taxon>
        <taxon>Fungi</taxon>
        <taxon>Fungi incertae sedis</taxon>
        <taxon>Mucoromycota</taxon>
        <taxon>Mucoromycotina</taxon>
        <taxon>Mucoromycetes</taxon>
        <taxon>Mucorales</taxon>
        <taxon>Mucorineae</taxon>
        <taxon>Mucoraceae</taxon>
        <taxon>Mucor</taxon>
    </lineage>
</organism>
<dbReference type="SUPFAM" id="SSF51735">
    <property type="entry name" value="NAD(P)-binding Rossmann-fold domains"/>
    <property type="match status" value="1"/>
</dbReference>
<dbReference type="PANTHER" id="PTHR12126">
    <property type="entry name" value="NADH-UBIQUINONE OXIDOREDUCTASE 39 KDA SUBUNIT-RELATED"/>
    <property type="match status" value="1"/>
</dbReference>
<dbReference type="Gene3D" id="3.40.50.720">
    <property type="entry name" value="NAD(P)-binding Rossmann-like Domain"/>
    <property type="match status" value="1"/>
</dbReference>
<dbReference type="Pfam" id="PF01370">
    <property type="entry name" value="Epimerase"/>
    <property type="match status" value="1"/>
</dbReference>
<dbReference type="VEuPathDB" id="FungiDB:HMPREF1544_08660"/>
<evidence type="ECO:0000313" key="2">
    <source>
        <dbReference type="EMBL" id="EPB84565.1"/>
    </source>
</evidence>
<dbReference type="GO" id="GO:0005739">
    <property type="term" value="C:mitochondrion"/>
    <property type="evidence" value="ECO:0007669"/>
    <property type="project" value="TreeGrafter"/>
</dbReference>